<proteinExistence type="predicted"/>
<dbReference type="EMBL" id="GBRH01253439">
    <property type="protein sequence ID" value="JAD44456.1"/>
    <property type="molecule type" value="Transcribed_RNA"/>
</dbReference>
<dbReference type="AlphaFoldDB" id="A0A0A9A049"/>
<reference evidence="1" key="2">
    <citation type="journal article" date="2015" name="Data Brief">
        <title>Shoot transcriptome of the giant reed, Arundo donax.</title>
        <authorList>
            <person name="Barrero R.A."/>
            <person name="Guerrero F.D."/>
            <person name="Moolhuijzen P."/>
            <person name="Goolsby J.A."/>
            <person name="Tidwell J."/>
            <person name="Bellgard S.E."/>
            <person name="Bellgard M.I."/>
        </authorList>
    </citation>
    <scope>NUCLEOTIDE SEQUENCE</scope>
    <source>
        <tissue evidence="1">Shoot tissue taken approximately 20 cm above the soil surface</tissue>
    </source>
</reference>
<reference evidence="1" key="1">
    <citation type="submission" date="2014-09" db="EMBL/GenBank/DDBJ databases">
        <authorList>
            <person name="Magalhaes I.L.F."/>
            <person name="Oliveira U."/>
            <person name="Santos F.R."/>
            <person name="Vidigal T.H.D.A."/>
            <person name="Brescovit A.D."/>
            <person name="Santos A.J."/>
        </authorList>
    </citation>
    <scope>NUCLEOTIDE SEQUENCE</scope>
    <source>
        <tissue evidence="1">Shoot tissue taken approximately 20 cm above the soil surface</tissue>
    </source>
</reference>
<accession>A0A0A9A049</accession>
<name>A0A0A9A049_ARUDO</name>
<sequence length="30" mass="3418">MCCSTLHISTINSQARNQNKCNENQIKLKP</sequence>
<protein>
    <submittedName>
        <fullName evidence="1">Uncharacterized protein</fullName>
    </submittedName>
</protein>
<evidence type="ECO:0000313" key="1">
    <source>
        <dbReference type="EMBL" id="JAD44456.1"/>
    </source>
</evidence>
<organism evidence="1">
    <name type="scientific">Arundo donax</name>
    <name type="common">Giant reed</name>
    <name type="synonym">Donax arundinaceus</name>
    <dbReference type="NCBI Taxonomy" id="35708"/>
    <lineage>
        <taxon>Eukaryota</taxon>
        <taxon>Viridiplantae</taxon>
        <taxon>Streptophyta</taxon>
        <taxon>Embryophyta</taxon>
        <taxon>Tracheophyta</taxon>
        <taxon>Spermatophyta</taxon>
        <taxon>Magnoliopsida</taxon>
        <taxon>Liliopsida</taxon>
        <taxon>Poales</taxon>
        <taxon>Poaceae</taxon>
        <taxon>PACMAD clade</taxon>
        <taxon>Arundinoideae</taxon>
        <taxon>Arundineae</taxon>
        <taxon>Arundo</taxon>
    </lineage>
</organism>